<keyword evidence="5 12" id="KW-0450">Lipoyl</keyword>
<dbReference type="InterPro" id="IPR004167">
    <property type="entry name" value="PSBD"/>
</dbReference>
<dbReference type="PROSITE" id="PS50968">
    <property type="entry name" value="BIOTINYL_LIPOYL"/>
    <property type="match status" value="1"/>
</dbReference>
<dbReference type="Gene3D" id="2.40.50.100">
    <property type="match status" value="1"/>
</dbReference>
<keyword evidence="17" id="KW-1185">Reference proteome</keyword>
<dbReference type="SUPFAM" id="SSF47005">
    <property type="entry name" value="Peripheral subunit-binding domain of 2-oxo acid dehydrogenase complex"/>
    <property type="match status" value="1"/>
</dbReference>
<dbReference type="EMBL" id="VZTY01036661">
    <property type="protein sequence ID" value="NXU59797.1"/>
    <property type="molecule type" value="Genomic_DNA"/>
</dbReference>
<gene>
    <name evidence="16" type="primary">Dlat</name>
    <name evidence="16" type="ORF">TURVEL_R06562</name>
</gene>
<comment type="caution">
    <text evidence="16">The sequence shown here is derived from an EMBL/GenBank/DDBJ whole genome shotgun (WGS) entry which is preliminary data.</text>
</comment>
<feature type="non-terminal residue" evidence="16">
    <location>
        <position position="391"/>
    </location>
</feature>
<dbReference type="SUPFAM" id="SSF52777">
    <property type="entry name" value="CoA-dependent acyltransferases"/>
    <property type="match status" value="1"/>
</dbReference>
<keyword evidence="6" id="KW-0809">Transit peptide</keyword>
<evidence type="ECO:0000256" key="9">
    <source>
        <dbReference type="ARBA" id="ARBA00045906"/>
    </source>
</evidence>
<evidence type="ECO:0000256" key="2">
    <source>
        <dbReference type="ARBA" id="ARBA00007317"/>
    </source>
</evidence>
<dbReference type="InterPro" id="IPR000089">
    <property type="entry name" value="Biotin_lipoyl"/>
</dbReference>
<dbReference type="GO" id="GO:0006086">
    <property type="term" value="P:pyruvate decarboxylation to acetyl-CoA"/>
    <property type="evidence" value="ECO:0007669"/>
    <property type="project" value="InterPro"/>
</dbReference>
<comment type="similarity">
    <text evidence="2 12">Belongs to the 2-oxoacid dehydrogenase family.</text>
</comment>
<dbReference type="FunFam" id="4.10.320.10:FF:000005">
    <property type="entry name" value="Acetyltransferase component of pyruvate dehydrogenase complex"/>
    <property type="match status" value="1"/>
</dbReference>
<evidence type="ECO:0000259" key="14">
    <source>
        <dbReference type="PROSITE" id="PS50968"/>
    </source>
</evidence>
<feature type="non-terminal residue" evidence="16">
    <location>
        <position position="1"/>
    </location>
</feature>
<comment type="subcellular location">
    <subcellularLocation>
        <location evidence="1">Mitochondrion matrix</location>
    </subcellularLocation>
</comment>
<keyword evidence="4 12" id="KW-0808">Transferase</keyword>
<proteinExistence type="inferred from homology"/>
<evidence type="ECO:0000256" key="1">
    <source>
        <dbReference type="ARBA" id="ARBA00004305"/>
    </source>
</evidence>
<dbReference type="Pfam" id="PF02817">
    <property type="entry name" value="E3_binding"/>
    <property type="match status" value="1"/>
</dbReference>
<dbReference type="Gene3D" id="3.30.559.10">
    <property type="entry name" value="Chloramphenicol acetyltransferase-like domain"/>
    <property type="match status" value="1"/>
</dbReference>
<dbReference type="PROSITE" id="PS00189">
    <property type="entry name" value="LIPOYL"/>
    <property type="match status" value="1"/>
</dbReference>
<evidence type="ECO:0000259" key="15">
    <source>
        <dbReference type="PROSITE" id="PS51826"/>
    </source>
</evidence>
<dbReference type="AlphaFoldDB" id="A0A7L3LZT9"/>
<evidence type="ECO:0000313" key="17">
    <source>
        <dbReference type="Proteomes" id="UP000582182"/>
    </source>
</evidence>
<dbReference type="InterPro" id="IPR023213">
    <property type="entry name" value="CAT-like_dom_sf"/>
</dbReference>
<dbReference type="Pfam" id="PF00198">
    <property type="entry name" value="2-oxoacid_dh"/>
    <property type="match status" value="1"/>
</dbReference>
<feature type="region of interest" description="Disordered" evidence="13">
    <location>
        <begin position="95"/>
        <end position="139"/>
    </location>
</feature>
<evidence type="ECO:0000313" key="16">
    <source>
        <dbReference type="EMBL" id="NXU59797.1"/>
    </source>
</evidence>
<dbReference type="PANTHER" id="PTHR23151:SF90">
    <property type="entry name" value="DIHYDROLIPOYLLYSINE-RESIDUE ACETYLTRANSFERASE COMPONENT OF PYRUVATE DEHYDROGENASE COMPLEX, MITOCHONDRIAL-RELATED"/>
    <property type="match status" value="1"/>
</dbReference>
<evidence type="ECO:0000256" key="11">
    <source>
        <dbReference type="ARBA" id="ARBA00047887"/>
    </source>
</evidence>
<dbReference type="OrthoDB" id="537444at2759"/>
<dbReference type="GO" id="GO:0004742">
    <property type="term" value="F:dihydrolipoyllysine-residue acetyltransferase activity"/>
    <property type="evidence" value="ECO:0007669"/>
    <property type="project" value="UniProtKB-UniRule"/>
</dbReference>
<evidence type="ECO:0000256" key="10">
    <source>
        <dbReference type="ARBA" id="ARBA00046790"/>
    </source>
</evidence>
<evidence type="ECO:0000256" key="13">
    <source>
        <dbReference type="SAM" id="MobiDB-lite"/>
    </source>
</evidence>
<keyword evidence="3" id="KW-0313">Glucose metabolism</keyword>
<evidence type="ECO:0000256" key="5">
    <source>
        <dbReference type="ARBA" id="ARBA00022823"/>
    </source>
</evidence>
<accession>A0A7L3LZT9</accession>
<dbReference type="Pfam" id="PF00364">
    <property type="entry name" value="Biotin_lipoyl"/>
    <property type="match status" value="1"/>
</dbReference>
<comment type="function">
    <text evidence="12">The pyruvate dehydrogenase complex catalyzes the overall conversion of pyruvate to acetyl-CoA and CO(2).</text>
</comment>
<evidence type="ECO:0000256" key="7">
    <source>
        <dbReference type="ARBA" id="ARBA00023128"/>
    </source>
</evidence>
<dbReference type="SUPFAM" id="SSF51230">
    <property type="entry name" value="Single hybrid motif"/>
    <property type="match status" value="1"/>
</dbReference>
<dbReference type="InterPro" id="IPR036625">
    <property type="entry name" value="E3-bd_dom_sf"/>
</dbReference>
<keyword evidence="8 12" id="KW-0012">Acyltransferase</keyword>
<dbReference type="FunFam" id="3.30.559.10:FF:000003">
    <property type="entry name" value="Acetyltransferase component of pyruvate dehydrogenase complex"/>
    <property type="match status" value="1"/>
</dbReference>
<dbReference type="InterPro" id="IPR003016">
    <property type="entry name" value="2-oxoA_DH_lipoyl-BS"/>
</dbReference>
<evidence type="ECO:0000256" key="4">
    <source>
        <dbReference type="ARBA" id="ARBA00022679"/>
    </source>
</evidence>
<feature type="domain" description="Lipoyl-binding" evidence="14">
    <location>
        <begin position="1"/>
        <end position="76"/>
    </location>
</feature>
<keyword evidence="7" id="KW-0496">Mitochondrion</keyword>
<dbReference type="Gene3D" id="4.10.320.10">
    <property type="entry name" value="E3-binding domain"/>
    <property type="match status" value="1"/>
</dbReference>
<evidence type="ECO:0000256" key="3">
    <source>
        <dbReference type="ARBA" id="ARBA00022526"/>
    </source>
</evidence>
<name>A0A7L3LZT9_9CHAR</name>
<dbReference type="InterPro" id="IPR011053">
    <property type="entry name" value="Single_hybrid_motif"/>
</dbReference>
<dbReference type="GO" id="GO:0005759">
    <property type="term" value="C:mitochondrial matrix"/>
    <property type="evidence" value="ECO:0007669"/>
    <property type="project" value="UniProtKB-SubCell"/>
</dbReference>
<reference evidence="16 17" key="1">
    <citation type="submission" date="2019-09" db="EMBL/GenBank/DDBJ databases">
        <title>Bird 10,000 Genomes (B10K) Project - Family phase.</title>
        <authorList>
            <person name="Zhang G."/>
        </authorList>
    </citation>
    <scope>NUCLEOTIDE SEQUENCE [LARGE SCALE GENOMIC DNA]</scope>
    <source>
        <strain evidence="16">B10K-DU-029-46</strain>
    </source>
</reference>
<dbReference type="FunFam" id="2.40.50.100:FF:000010">
    <property type="entry name" value="Acetyltransferase component of pyruvate dehydrogenase complex"/>
    <property type="match status" value="1"/>
</dbReference>
<dbReference type="PROSITE" id="PS51826">
    <property type="entry name" value="PSBD"/>
    <property type="match status" value="1"/>
</dbReference>
<dbReference type="GO" id="GO:0006006">
    <property type="term" value="P:glucose metabolic process"/>
    <property type="evidence" value="ECO:0007669"/>
    <property type="project" value="UniProtKB-KW"/>
</dbReference>
<keyword evidence="3" id="KW-0119">Carbohydrate metabolism</keyword>
<dbReference type="CDD" id="cd06849">
    <property type="entry name" value="lipoyl_domain"/>
    <property type="match status" value="1"/>
</dbReference>
<dbReference type="InterPro" id="IPR001078">
    <property type="entry name" value="2-oxoacid_DH_actylTfrase"/>
</dbReference>
<evidence type="ECO:0000256" key="12">
    <source>
        <dbReference type="RuleBase" id="RU361137"/>
    </source>
</evidence>
<feature type="compositionally biased region" description="Pro residues" evidence="13">
    <location>
        <begin position="99"/>
        <end position="125"/>
    </location>
</feature>
<dbReference type="PANTHER" id="PTHR23151">
    <property type="entry name" value="DIHYDROLIPOAMIDE ACETYL/SUCCINYL-TRANSFERASE-RELATED"/>
    <property type="match status" value="1"/>
</dbReference>
<dbReference type="Proteomes" id="UP000582182">
    <property type="component" value="Unassembled WGS sequence"/>
</dbReference>
<dbReference type="InterPro" id="IPR045257">
    <property type="entry name" value="E2/Pdx1"/>
</dbReference>
<comment type="function">
    <text evidence="9">As part of the pyruvate dehydrogenase complex, catalyzes the transfers of an acetyl group to a lipoic acid moiety. The pyruvate dehydrogenase complex, catalyzes the overall conversion of pyruvate to acetyl-CoA and CO(2), and thereby links cytoplasmic glycolysis and the mitochondrial tricarboxylic acid (TCA) cycle.</text>
</comment>
<feature type="domain" description="Peripheral subunit-binding (PSBD)" evidence="15">
    <location>
        <begin position="143"/>
        <end position="180"/>
    </location>
</feature>
<dbReference type="EC" id="2.3.1.12" evidence="12"/>
<comment type="subunit">
    <text evidence="10">Part of the pyruvate dehydrogenase complex (PDHc) that is a multi-enzyme complex composed of multiple copies of three enzymes, pyruvate dehydrogenase (subunits PDH1A and PDHB, E1 component), dihydrolipoamide acetyltransferase (DLAT, E2 component), and dihydrolipoamide dehydrogenase (DLD, E3 component) to which is added an additional protein the E3-binding protein (PDHX, E3BP). In terms of structural architecture, the E2 and E3BP components assemble into a 60meric central core with icosahedral symmetry. The central core is decorated with E1 and E3 proteins. Currently, two alternative models for the E2:E3BP stoichiometry are considered as being either 48:12 (E2(48)-E3BP(12)) or 40:20 (E2(40)-E3BP(20)). Interacts with PDK2 and PDK3. Interacts with SIRT4. Interacts with PDHB.</text>
</comment>
<evidence type="ECO:0000256" key="8">
    <source>
        <dbReference type="ARBA" id="ARBA00023315"/>
    </source>
</evidence>
<comment type="catalytic activity">
    <reaction evidence="11">
        <text>N(6)-[(R)-dihydrolipoyl]-L-lysyl-[protein] + acetyl-CoA = N(6)-[(R)-S(8)-acetyldihydrolipoyl]-L-lysyl-[protein] + CoA</text>
        <dbReference type="Rhea" id="RHEA:17017"/>
        <dbReference type="Rhea" id="RHEA-COMP:10475"/>
        <dbReference type="Rhea" id="RHEA-COMP:10478"/>
        <dbReference type="ChEBI" id="CHEBI:57287"/>
        <dbReference type="ChEBI" id="CHEBI:57288"/>
        <dbReference type="ChEBI" id="CHEBI:83100"/>
        <dbReference type="ChEBI" id="CHEBI:83111"/>
        <dbReference type="EC" id="2.3.1.12"/>
    </reaction>
    <physiologicalReaction direction="left-to-right" evidence="11">
        <dbReference type="Rhea" id="RHEA:17018"/>
    </physiologicalReaction>
</comment>
<dbReference type="InterPro" id="IPR006257">
    <property type="entry name" value="LAT1"/>
</dbReference>
<evidence type="ECO:0000256" key="6">
    <source>
        <dbReference type="ARBA" id="ARBA00022946"/>
    </source>
</evidence>
<comment type="cofactor">
    <cofactor evidence="12">
        <name>(R)-lipoate</name>
        <dbReference type="ChEBI" id="CHEBI:83088"/>
    </cofactor>
    <text evidence="12">Binds 1 lipoyl cofactor covalently.</text>
</comment>
<dbReference type="NCBIfam" id="TIGR01349">
    <property type="entry name" value="PDHac_trf_mito"/>
    <property type="match status" value="1"/>
</dbReference>
<organism evidence="16 17">
    <name type="scientific">Turnix velox</name>
    <name type="common">Little buttonquail</name>
    <dbReference type="NCBI Taxonomy" id="2529409"/>
    <lineage>
        <taxon>Eukaryota</taxon>
        <taxon>Metazoa</taxon>
        <taxon>Chordata</taxon>
        <taxon>Craniata</taxon>
        <taxon>Vertebrata</taxon>
        <taxon>Euteleostomi</taxon>
        <taxon>Archelosauria</taxon>
        <taxon>Archosauria</taxon>
        <taxon>Dinosauria</taxon>
        <taxon>Saurischia</taxon>
        <taxon>Theropoda</taxon>
        <taxon>Coelurosauria</taxon>
        <taxon>Aves</taxon>
        <taxon>Neognathae</taxon>
        <taxon>Neoaves</taxon>
        <taxon>Charadriiformes</taxon>
        <taxon>Turnicidae</taxon>
        <taxon>Turnix</taxon>
    </lineage>
</organism>
<sequence>LQITLPALSPTMTMGTVQRWEKKVGEKLSEGDLLAEIETDKATIGFEVQEEGYLAKILVPEGTRDVPLGTALCIIVEKESDIPAFADYQDTAVADMKAQPPPPPPPPPPVMATPAAAAPPQPAAPSPAAVPTAGPPPRKGRIMVSPLAKKLAAEKGIDLAQVKGTGPDGRITKKDVESFVPPKVAPAPAPEAIPAAAVAAAPAGTFTDIPISNIRRVIAQRLMQSKQTIPHYYLSVDVNMGEVLVLRKELNQEVSDNIKLSVNDFIIKASALACLKVPEANSSWMDTVIRQNHVVDISVAVSTPAGLITPIVFNAHIKGLASISKDVVSLATKAREGKLQPHEFQGGTFTISNLGMFGIKNFSAIINPPQACILAVGSSEKRLVPAENEKG</sequence>
<protein>
    <recommendedName>
        <fullName evidence="12">Acetyltransferase component of pyruvate dehydrogenase complex</fullName>
        <ecNumber evidence="12">2.3.1.12</ecNumber>
    </recommendedName>
</protein>
<dbReference type="GO" id="GO:0045254">
    <property type="term" value="C:pyruvate dehydrogenase complex"/>
    <property type="evidence" value="ECO:0007669"/>
    <property type="project" value="UniProtKB-UniRule"/>
</dbReference>